<evidence type="ECO:0000259" key="9">
    <source>
        <dbReference type="Pfam" id="PF00759"/>
    </source>
</evidence>
<evidence type="ECO:0000256" key="2">
    <source>
        <dbReference type="ARBA" id="ARBA00007072"/>
    </source>
</evidence>
<keyword evidence="6" id="KW-0119">Carbohydrate metabolism</keyword>
<evidence type="ECO:0000256" key="5">
    <source>
        <dbReference type="ARBA" id="ARBA00023001"/>
    </source>
</evidence>
<keyword evidence="5" id="KW-0136">Cellulose degradation</keyword>
<evidence type="ECO:0000256" key="6">
    <source>
        <dbReference type="ARBA" id="ARBA00023277"/>
    </source>
</evidence>
<evidence type="ECO:0000256" key="3">
    <source>
        <dbReference type="ARBA" id="ARBA00012601"/>
    </source>
</evidence>
<feature type="domain" description="Glycoside hydrolase family 9" evidence="9">
    <location>
        <begin position="1"/>
        <end position="65"/>
    </location>
</feature>
<dbReference type="Gene3D" id="1.50.10.10">
    <property type="match status" value="2"/>
</dbReference>
<keyword evidence="7" id="KW-0326">Glycosidase</keyword>
<dbReference type="EMBL" id="BJWL01000009">
    <property type="protein sequence ID" value="GFY93958.1"/>
    <property type="molecule type" value="Genomic_DNA"/>
</dbReference>
<evidence type="ECO:0000256" key="4">
    <source>
        <dbReference type="ARBA" id="ARBA00022801"/>
    </source>
</evidence>
<proteinExistence type="inferred from homology"/>
<feature type="domain" description="Glycoside hydrolase family 9" evidence="9">
    <location>
        <begin position="113"/>
        <end position="235"/>
    </location>
</feature>
<accession>A0A7J0F5G5</accession>
<comment type="similarity">
    <text evidence="2">Belongs to the glycosyl hydrolase 9 (cellulase E) family.</text>
</comment>
<evidence type="ECO:0000256" key="7">
    <source>
        <dbReference type="ARBA" id="ARBA00023295"/>
    </source>
</evidence>
<evidence type="ECO:0000256" key="8">
    <source>
        <dbReference type="ARBA" id="ARBA00023326"/>
    </source>
</evidence>
<reference evidence="10 11" key="1">
    <citation type="submission" date="2019-07" db="EMBL/GenBank/DDBJ databases">
        <title>De Novo Assembly of kiwifruit Actinidia rufa.</title>
        <authorList>
            <person name="Sugita-Konishi S."/>
            <person name="Sato K."/>
            <person name="Mori E."/>
            <person name="Abe Y."/>
            <person name="Kisaki G."/>
            <person name="Hamano K."/>
            <person name="Suezawa K."/>
            <person name="Otani M."/>
            <person name="Fukuda T."/>
            <person name="Manabe T."/>
            <person name="Gomi K."/>
            <person name="Tabuchi M."/>
            <person name="Akimitsu K."/>
            <person name="Kataoka I."/>
        </authorList>
    </citation>
    <scope>NUCLEOTIDE SEQUENCE [LARGE SCALE GENOMIC DNA]</scope>
    <source>
        <strain evidence="11">cv. Fuchu</strain>
    </source>
</reference>
<dbReference type="InterPro" id="IPR001701">
    <property type="entry name" value="Glyco_hydro_9"/>
</dbReference>
<dbReference type="InterPro" id="IPR008928">
    <property type="entry name" value="6-hairpin_glycosidase_sf"/>
</dbReference>
<evidence type="ECO:0000313" key="10">
    <source>
        <dbReference type="EMBL" id="GFY93958.1"/>
    </source>
</evidence>
<comment type="catalytic activity">
    <reaction evidence="1">
        <text>Endohydrolysis of (1-&gt;4)-beta-D-glucosidic linkages in cellulose, lichenin and cereal beta-D-glucans.</text>
        <dbReference type="EC" id="3.2.1.4"/>
    </reaction>
</comment>
<organism evidence="10 11">
    <name type="scientific">Actinidia rufa</name>
    <dbReference type="NCBI Taxonomy" id="165716"/>
    <lineage>
        <taxon>Eukaryota</taxon>
        <taxon>Viridiplantae</taxon>
        <taxon>Streptophyta</taxon>
        <taxon>Embryophyta</taxon>
        <taxon>Tracheophyta</taxon>
        <taxon>Spermatophyta</taxon>
        <taxon>Magnoliopsida</taxon>
        <taxon>eudicotyledons</taxon>
        <taxon>Gunneridae</taxon>
        <taxon>Pentapetalae</taxon>
        <taxon>asterids</taxon>
        <taxon>Ericales</taxon>
        <taxon>Actinidiaceae</taxon>
        <taxon>Actinidia</taxon>
    </lineage>
</organism>
<dbReference type="Proteomes" id="UP000585474">
    <property type="component" value="Unassembled WGS sequence"/>
</dbReference>
<dbReference type="PANTHER" id="PTHR22298">
    <property type="entry name" value="ENDO-1,4-BETA-GLUCANASE"/>
    <property type="match status" value="1"/>
</dbReference>
<gene>
    <name evidence="10" type="ORF">Acr_09g0004040</name>
</gene>
<name>A0A7J0F5G5_9ERIC</name>
<sequence length="248" mass="27509">MYDAGDLVKFGFPMGFAVTVFSCSILEYGEHMKAVEELEHARESVKWITDYLISAHPTAYVLYIQDRRKSNVVVDKWFPVARQCSVKLARQQQREGLLRVVLGTALRWKADMGDPWADLQYSVAAPFLAFVYSDCMLTSSVLQWRIADYVLGSNLMDLIYLVGYVHHMGALIPVNASTGCSDGFKWLNLTLSNPNVAVGALVGGPFLNETYIDSRNNSIQNEPTTYSNSLFIALLSGLASTSVVPSFA</sequence>
<keyword evidence="4 10" id="KW-0378">Hydrolase</keyword>
<dbReference type="GO" id="GO:0008810">
    <property type="term" value="F:cellulase activity"/>
    <property type="evidence" value="ECO:0007669"/>
    <property type="project" value="UniProtKB-EC"/>
</dbReference>
<dbReference type="AlphaFoldDB" id="A0A7J0F5G5"/>
<dbReference type="GO" id="GO:0030245">
    <property type="term" value="P:cellulose catabolic process"/>
    <property type="evidence" value="ECO:0007669"/>
    <property type="project" value="UniProtKB-KW"/>
</dbReference>
<dbReference type="SUPFAM" id="SSF48208">
    <property type="entry name" value="Six-hairpin glycosidases"/>
    <property type="match status" value="2"/>
</dbReference>
<keyword evidence="11" id="KW-1185">Reference proteome</keyword>
<dbReference type="EC" id="3.2.1.4" evidence="3"/>
<dbReference type="Pfam" id="PF00759">
    <property type="entry name" value="Glyco_hydro_9"/>
    <property type="match status" value="2"/>
</dbReference>
<comment type="caution">
    <text evidence="10">The sequence shown here is derived from an EMBL/GenBank/DDBJ whole genome shotgun (WGS) entry which is preliminary data.</text>
</comment>
<evidence type="ECO:0000313" key="11">
    <source>
        <dbReference type="Proteomes" id="UP000585474"/>
    </source>
</evidence>
<dbReference type="OrthoDB" id="10257085at2759"/>
<dbReference type="InterPro" id="IPR012341">
    <property type="entry name" value="6hp_glycosidase-like_sf"/>
</dbReference>
<keyword evidence="8" id="KW-0624">Polysaccharide degradation</keyword>
<protein>
    <recommendedName>
        <fullName evidence="3">cellulase</fullName>
        <ecNumber evidence="3">3.2.1.4</ecNumber>
    </recommendedName>
</protein>
<evidence type="ECO:0000256" key="1">
    <source>
        <dbReference type="ARBA" id="ARBA00000966"/>
    </source>
</evidence>